<proteinExistence type="inferred from homology"/>
<feature type="transmembrane region" description="Helical" evidence="7">
    <location>
        <begin position="480"/>
        <end position="502"/>
    </location>
</feature>
<dbReference type="KEGG" id="ffu:CLAFUR5_06654"/>
<feature type="transmembrane region" description="Helical" evidence="7">
    <location>
        <begin position="269"/>
        <end position="289"/>
    </location>
</feature>
<keyword evidence="5 7" id="KW-0472">Membrane</keyword>
<dbReference type="InterPro" id="IPR001248">
    <property type="entry name" value="Pur-cyt_permease"/>
</dbReference>
<dbReference type="GO" id="GO:0015205">
    <property type="term" value="F:nucleobase transmembrane transporter activity"/>
    <property type="evidence" value="ECO:0007669"/>
    <property type="project" value="TreeGrafter"/>
</dbReference>
<comment type="subcellular location">
    <subcellularLocation>
        <location evidence="1">Membrane</location>
        <topology evidence="1">Multi-pass membrane protein</topology>
    </subcellularLocation>
</comment>
<feature type="transmembrane region" description="Helical" evidence="7">
    <location>
        <begin position="37"/>
        <end position="59"/>
    </location>
</feature>
<feature type="transmembrane region" description="Helical" evidence="7">
    <location>
        <begin position="187"/>
        <end position="208"/>
    </location>
</feature>
<keyword evidence="3 7" id="KW-0812">Transmembrane</keyword>
<feature type="transmembrane region" description="Helical" evidence="7">
    <location>
        <begin position="322"/>
        <end position="349"/>
    </location>
</feature>
<feature type="transmembrane region" description="Helical" evidence="7">
    <location>
        <begin position="361"/>
        <end position="378"/>
    </location>
</feature>
<feature type="transmembrane region" description="Helical" evidence="7">
    <location>
        <begin position="161"/>
        <end position="180"/>
    </location>
</feature>
<evidence type="ECO:0000313" key="8">
    <source>
        <dbReference type="EMBL" id="UJO19521.1"/>
    </source>
</evidence>
<dbReference type="InterPro" id="IPR045225">
    <property type="entry name" value="Uracil/uridine/allantoin_perm"/>
</dbReference>
<dbReference type="GeneID" id="71986532"/>
<dbReference type="Proteomes" id="UP000756132">
    <property type="component" value="Chromosome 6"/>
</dbReference>
<accession>A0A9Q8PBP4</accession>
<evidence type="ECO:0000256" key="6">
    <source>
        <dbReference type="SAM" id="MobiDB-lite"/>
    </source>
</evidence>
<evidence type="ECO:0000313" key="9">
    <source>
        <dbReference type="Proteomes" id="UP000756132"/>
    </source>
</evidence>
<dbReference type="OrthoDB" id="2018619at2759"/>
<evidence type="ECO:0000256" key="1">
    <source>
        <dbReference type="ARBA" id="ARBA00004141"/>
    </source>
</evidence>
<feature type="compositionally biased region" description="Pro residues" evidence="6">
    <location>
        <begin position="16"/>
        <end position="26"/>
    </location>
</feature>
<evidence type="ECO:0000256" key="4">
    <source>
        <dbReference type="ARBA" id="ARBA00022989"/>
    </source>
</evidence>
<organism evidence="8 9">
    <name type="scientific">Passalora fulva</name>
    <name type="common">Tomato leaf mold</name>
    <name type="synonym">Cladosporium fulvum</name>
    <dbReference type="NCBI Taxonomy" id="5499"/>
    <lineage>
        <taxon>Eukaryota</taxon>
        <taxon>Fungi</taxon>
        <taxon>Dikarya</taxon>
        <taxon>Ascomycota</taxon>
        <taxon>Pezizomycotina</taxon>
        <taxon>Dothideomycetes</taxon>
        <taxon>Dothideomycetidae</taxon>
        <taxon>Mycosphaerellales</taxon>
        <taxon>Mycosphaerellaceae</taxon>
        <taxon>Fulvia</taxon>
    </lineage>
</organism>
<feature type="region of interest" description="Disordered" evidence="6">
    <location>
        <begin position="1"/>
        <end position="27"/>
    </location>
</feature>
<dbReference type="PANTHER" id="PTHR30618">
    <property type="entry name" value="NCS1 FAMILY PURINE/PYRIMIDINE TRANSPORTER"/>
    <property type="match status" value="1"/>
</dbReference>
<gene>
    <name evidence="8" type="ORF">CLAFUR5_06654</name>
</gene>
<dbReference type="EMBL" id="CP090168">
    <property type="protein sequence ID" value="UJO19521.1"/>
    <property type="molecule type" value="Genomic_DNA"/>
</dbReference>
<feature type="transmembrane region" description="Helical" evidence="7">
    <location>
        <begin position="66"/>
        <end position="87"/>
    </location>
</feature>
<dbReference type="Pfam" id="PF02133">
    <property type="entry name" value="Transp_cyt_pur"/>
    <property type="match status" value="1"/>
</dbReference>
<dbReference type="PANTHER" id="PTHR30618:SF15">
    <property type="entry name" value="NICOTINAMIDE RIBOSIDE TRANSPORTER 1-RELATED"/>
    <property type="match status" value="1"/>
</dbReference>
<evidence type="ECO:0000256" key="7">
    <source>
        <dbReference type="SAM" id="Phobius"/>
    </source>
</evidence>
<evidence type="ECO:0000256" key="2">
    <source>
        <dbReference type="ARBA" id="ARBA00008974"/>
    </source>
</evidence>
<comment type="similarity">
    <text evidence="2">Belongs to the purine-cytosine permease (2.A.39) family.</text>
</comment>
<reference evidence="8" key="1">
    <citation type="submission" date="2021-12" db="EMBL/GenBank/DDBJ databases">
        <authorList>
            <person name="Zaccaron A."/>
            <person name="Stergiopoulos I."/>
        </authorList>
    </citation>
    <scope>NUCLEOTIDE SEQUENCE</scope>
    <source>
        <strain evidence="8">Race5_Kim</strain>
    </source>
</reference>
<protein>
    <submittedName>
        <fullName evidence="8">Transporter aclS</fullName>
    </submittedName>
</protein>
<dbReference type="AlphaFoldDB" id="A0A9Q8PBP4"/>
<reference evidence="8" key="2">
    <citation type="journal article" date="2022" name="Microb. Genom.">
        <title>A chromosome-scale genome assembly of the tomato pathogen Cladosporium fulvum reveals a compartmentalized genome architecture and the presence of a dispensable chromosome.</title>
        <authorList>
            <person name="Zaccaron A.Z."/>
            <person name="Chen L.H."/>
            <person name="Samaras A."/>
            <person name="Stergiopoulos I."/>
        </authorList>
    </citation>
    <scope>NUCLEOTIDE SEQUENCE</scope>
    <source>
        <strain evidence="8">Race5_Kim</strain>
    </source>
</reference>
<evidence type="ECO:0000256" key="3">
    <source>
        <dbReference type="ARBA" id="ARBA00022692"/>
    </source>
</evidence>
<dbReference type="GO" id="GO:0005886">
    <property type="term" value="C:plasma membrane"/>
    <property type="evidence" value="ECO:0007669"/>
    <property type="project" value="TreeGrafter"/>
</dbReference>
<feature type="transmembrane region" description="Helical" evidence="7">
    <location>
        <begin position="429"/>
        <end position="451"/>
    </location>
</feature>
<evidence type="ECO:0000256" key="5">
    <source>
        <dbReference type="ARBA" id="ARBA00023136"/>
    </source>
</evidence>
<feature type="transmembrane region" description="Helical" evidence="7">
    <location>
        <begin position="132"/>
        <end position="149"/>
    </location>
</feature>
<keyword evidence="4 7" id="KW-1133">Transmembrane helix</keyword>
<keyword evidence="9" id="KW-1185">Reference proteome</keyword>
<dbReference type="RefSeq" id="XP_047763887.1">
    <property type="nucleotide sequence ID" value="XM_047905802.1"/>
</dbReference>
<dbReference type="Gene3D" id="1.10.4160.10">
    <property type="entry name" value="Hydantoin permease"/>
    <property type="match status" value="1"/>
</dbReference>
<name>A0A9Q8PBP4_PASFU</name>
<feature type="transmembrane region" description="Helical" evidence="7">
    <location>
        <begin position="107"/>
        <end position="125"/>
    </location>
</feature>
<sequence>MPHRPRLQLPQHLPVQPRPHPPPPPQNRRTWTWEGYAGYWVITGINTTAWTFGSSLLSLGLSVPQAMGVSAGCSLITAILAVFARWAGSHQYLGFTVLCRSSWGIRGGFWAVVDRIVTAVIWLGIQMYWGGHAVKIILGAVIGPKWIFMANTLPASANVDTASLISFFVFAAIFLPCLYVPPERLQVPLRVTLVMITLTMFGILGWAVGTNGGAGTLLHTPSTANGSALSWAALFGLQSLVGSQASGCLGQSDCTRYAKTPNSALFGQLVTAPITISVTAICGLLITSATQEIYGVYLWNPFELLLHVQQTSLTAGCRAGTFFAGLGFLASQMALCIILNCVSAGMDLAALCPKWINIRRGCYLVSVISIAICPWQYVTQPTTFITVLSGWSVFLSPMTGIVVISDYFLIRKREYHLGDLYTGNSSSAYWYTVGFNWRGFLAWAMGIWPVLPGFVRTIREVSFGNGWDRPFRYSCSCSPLLRFSLITYFYGFFSALLIYWILHTAFPVPRQTGHSPFALAEHVEILDAADVPPVGTWKSSILSLRRCCKANGHLRCNDQNLKPS</sequence>
<feature type="transmembrane region" description="Helical" evidence="7">
    <location>
        <begin position="384"/>
        <end position="409"/>
    </location>
</feature>